<feature type="domain" description="CN hydrolase" evidence="6">
    <location>
        <begin position="30"/>
        <end position="314"/>
    </location>
</feature>
<evidence type="ECO:0000256" key="2">
    <source>
        <dbReference type="ARBA" id="ARBA00022801"/>
    </source>
</evidence>
<comment type="similarity">
    <text evidence="1">Belongs to the carbon-nitrogen hydrolase superfamily. Nitrilase family.</text>
</comment>
<dbReference type="GeneID" id="63695166"/>
<sequence>MYRISHVASIQPQVLLRHGTVNSKPMDQKVRVAAVQAEPIWNDLEGGVQKVISIIEEAATNGAQVLGFPEVFIPGYPCMYAKSPFENGGFMFEYMQNSMARDSPQMLRICAAVKKAGLFVVLGYSERDKCSMYISQVHNPPEPAFISPSGEITHNRRKIKPTHIERAHWGTGEGDSLKTVVPTPLGKIGALNCWEHTQPLLRYHEYSQDVDIHIASWPAMWDAPEPLKQQWSYQASGTMCRTISQTMAFEGACCVLVCSQVMKKENAGRNGVEGWEYPSLPGGGFSQIFGFEGEPLCEMLGAGEEGILYADVDLKGKLKAKQFLDIVGHYSRPDLLSLRANMRASRPVHYASESVE</sequence>
<keyword evidence="2 7" id="KW-0378">Hydrolase</keyword>
<dbReference type="EMBL" id="KK088416">
    <property type="protein sequence ID" value="EYE97111.1"/>
    <property type="molecule type" value="Genomic_DNA"/>
</dbReference>
<dbReference type="PANTHER" id="PTHR46044">
    <property type="entry name" value="NITRILASE"/>
    <property type="match status" value="1"/>
</dbReference>
<evidence type="ECO:0000256" key="3">
    <source>
        <dbReference type="ARBA" id="ARBA00036406"/>
    </source>
</evidence>
<dbReference type="EC" id="3.5.5.1" evidence="4"/>
<evidence type="ECO:0000256" key="4">
    <source>
        <dbReference type="ARBA" id="ARBA00039045"/>
    </source>
</evidence>
<organism evidence="7 8">
    <name type="scientific">Aspergillus ruber (strain CBS 135680)</name>
    <dbReference type="NCBI Taxonomy" id="1388766"/>
    <lineage>
        <taxon>Eukaryota</taxon>
        <taxon>Fungi</taxon>
        <taxon>Dikarya</taxon>
        <taxon>Ascomycota</taxon>
        <taxon>Pezizomycotina</taxon>
        <taxon>Eurotiomycetes</taxon>
        <taxon>Eurotiomycetidae</taxon>
        <taxon>Eurotiales</taxon>
        <taxon>Aspergillaceae</taxon>
        <taxon>Aspergillus</taxon>
        <taxon>Aspergillus subgen. Aspergillus</taxon>
    </lineage>
</organism>
<name>A0A017SK39_ASPRC</name>
<reference evidence="8" key="1">
    <citation type="journal article" date="2014" name="Nat. Commun.">
        <title>Genomic adaptations of the halophilic Dead Sea filamentous fungus Eurotium rubrum.</title>
        <authorList>
            <person name="Kis-Papo T."/>
            <person name="Weig A.R."/>
            <person name="Riley R."/>
            <person name="Persoh D."/>
            <person name="Salamov A."/>
            <person name="Sun H."/>
            <person name="Lipzen A."/>
            <person name="Wasser S.P."/>
            <person name="Rambold G."/>
            <person name="Grigoriev I.V."/>
            <person name="Nevo E."/>
        </authorList>
    </citation>
    <scope>NUCLEOTIDE SEQUENCE [LARGE SCALE GENOMIC DNA]</scope>
    <source>
        <strain evidence="8">CBS 135680</strain>
    </source>
</reference>
<dbReference type="GO" id="GO:0016836">
    <property type="term" value="F:hydro-lyase activity"/>
    <property type="evidence" value="ECO:0007669"/>
    <property type="project" value="UniProtKB-ARBA"/>
</dbReference>
<dbReference type="PROSITE" id="PS00920">
    <property type="entry name" value="NITRIL_CHT_1"/>
    <property type="match status" value="1"/>
</dbReference>
<proteinExistence type="inferred from homology"/>
<dbReference type="Gene3D" id="3.60.110.10">
    <property type="entry name" value="Carbon-nitrogen hydrolase"/>
    <property type="match status" value="1"/>
</dbReference>
<protein>
    <recommendedName>
        <fullName evidence="4">nitrilase</fullName>
        <ecNumber evidence="4">3.5.5.1</ecNumber>
    </recommendedName>
</protein>
<dbReference type="Proteomes" id="UP000019804">
    <property type="component" value="Unassembled WGS sequence"/>
</dbReference>
<dbReference type="InterPro" id="IPR003010">
    <property type="entry name" value="C-N_Hydrolase"/>
</dbReference>
<comment type="catalytic activity">
    <reaction evidence="3">
        <text>a nitrile + 2 H2O = a carboxylate + NH4(+)</text>
        <dbReference type="Rhea" id="RHEA:21724"/>
        <dbReference type="ChEBI" id="CHEBI:15377"/>
        <dbReference type="ChEBI" id="CHEBI:18379"/>
        <dbReference type="ChEBI" id="CHEBI:28938"/>
        <dbReference type="ChEBI" id="CHEBI:29067"/>
        <dbReference type="EC" id="3.5.5.1"/>
    </reaction>
</comment>
<feature type="active site" description="Proton acceptor" evidence="5">
    <location>
        <position position="70"/>
    </location>
</feature>
<evidence type="ECO:0000313" key="8">
    <source>
        <dbReference type="Proteomes" id="UP000019804"/>
    </source>
</evidence>
<dbReference type="AlphaFoldDB" id="A0A017SK39"/>
<dbReference type="HOGENOM" id="CLU_030130_6_0_1"/>
<dbReference type="PANTHER" id="PTHR46044:SF14">
    <property type="entry name" value="ARYLACETONITRILASE"/>
    <property type="match status" value="1"/>
</dbReference>
<dbReference type="Pfam" id="PF00795">
    <property type="entry name" value="CN_hydrolase"/>
    <property type="match status" value="1"/>
</dbReference>
<dbReference type="PROSITE" id="PS00921">
    <property type="entry name" value="NITRIL_CHT_2"/>
    <property type="match status" value="1"/>
</dbReference>
<gene>
    <name evidence="7" type="ORF">EURHEDRAFT_400878</name>
</gene>
<dbReference type="CDD" id="cd07564">
    <property type="entry name" value="nitrilases_CHs"/>
    <property type="match status" value="1"/>
</dbReference>
<evidence type="ECO:0000256" key="1">
    <source>
        <dbReference type="ARBA" id="ARBA00008129"/>
    </source>
</evidence>
<keyword evidence="8" id="KW-1185">Reference proteome</keyword>
<accession>A0A017SK39</accession>
<dbReference type="GO" id="GO:0000257">
    <property type="term" value="F:nitrilase activity"/>
    <property type="evidence" value="ECO:0007669"/>
    <property type="project" value="UniProtKB-EC"/>
</dbReference>
<dbReference type="SUPFAM" id="SSF56317">
    <property type="entry name" value="Carbon-nitrogen hydrolase"/>
    <property type="match status" value="1"/>
</dbReference>
<dbReference type="PROSITE" id="PS50263">
    <property type="entry name" value="CN_HYDROLASE"/>
    <property type="match status" value="1"/>
</dbReference>
<dbReference type="OrthoDB" id="10250282at2759"/>
<dbReference type="InterPro" id="IPR000132">
    <property type="entry name" value="Nitrilase/CN_hydratase_CS"/>
</dbReference>
<evidence type="ECO:0000256" key="5">
    <source>
        <dbReference type="PROSITE-ProRule" id="PRU10139"/>
    </source>
</evidence>
<evidence type="ECO:0000313" key="7">
    <source>
        <dbReference type="EMBL" id="EYE97111.1"/>
    </source>
</evidence>
<dbReference type="InterPro" id="IPR036526">
    <property type="entry name" value="C-N_Hydrolase_sf"/>
</dbReference>
<dbReference type="RefSeq" id="XP_040640799.1">
    <property type="nucleotide sequence ID" value="XM_040780042.1"/>
</dbReference>
<dbReference type="STRING" id="1388766.A0A017SK39"/>
<evidence type="ECO:0000259" key="6">
    <source>
        <dbReference type="PROSITE" id="PS50263"/>
    </source>
</evidence>
<dbReference type="InterPro" id="IPR044149">
    <property type="entry name" value="Nitrilases_CHs"/>
</dbReference>